<dbReference type="Gene3D" id="2.170.120.20">
    <property type="entry name" value="Ribosomal protein L25, beta domain"/>
    <property type="match status" value="1"/>
</dbReference>
<dbReference type="InterPro" id="IPR020055">
    <property type="entry name" value="Ribosomal_bL25_short"/>
</dbReference>
<dbReference type="AlphaFoldDB" id="A0A2H9TCM1"/>
<dbReference type="SUPFAM" id="SSF50715">
    <property type="entry name" value="Ribosomal protein L25-like"/>
    <property type="match status" value="1"/>
</dbReference>
<dbReference type="InterPro" id="IPR011035">
    <property type="entry name" value="Ribosomal_bL25/Gln-tRNA_synth"/>
</dbReference>
<dbReference type="Pfam" id="PF14693">
    <property type="entry name" value="Ribosomal_TL5_C"/>
    <property type="match status" value="1"/>
</dbReference>
<proteinExistence type="inferred from homology"/>
<evidence type="ECO:0000256" key="4">
    <source>
        <dbReference type="ARBA" id="ARBA00023274"/>
    </source>
</evidence>
<dbReference type="GO" id="GO:0006412">
    <property type="term" value="P:translation"/>
    <property type="evidence" value="ECO:0007669"/>
    <property type="project" value="InterPro"/>
</dbReference>
<evidence type="ECO:0000256" key="2">
    <source>
        <dbReference type="ARBA" id="ARBA00022884"/>
    </source>
</evidence>
<dbReference type="CDD" id="cd00495">
    <property type="entry name" value="Ribosomal_L25_TL5_CTC"/>
    <property type="match status" value="1"/>
</dbReference>
<dbReference type="NCBIfam" id="NF004612">
    <property type="entry name" value="PRK05943.1"/>
    <property type="match status" value="1"/>
</dbReference>
<dbReference type="GO" id="GO:0008097">
    <property type="term" value="F:5S rRNA binding"/>
    <property type="evidence" value="ECO:0007669"/>
    <property type="project" value="InterPro"/>
</dbReference>
<dbReference type="NCBIfam" id="TIGR00731">
    <property type="entry name" value="bL25_bact_ctc"/>
    <property type="match status" value="1"/>
</dbReference>
<evidence type="ECO:0000259" key="6">
    <source>
        <dbReference type="Pfam" id="PF01386"/>
    </source>
</evidence>
<dbReference type="InterPro" id="IPR020056">
    <property type="entry name" value="Rbsml_bL25/Gln-tRNA_synth_N"/>
</dbReference>
<dbReference type="PANTHER" id="PTHR33284:SF1">
    <property type="entry name" value="RIBOSOMAL PROTEIN L25_GLN-TRNA SYNTHETASE, ANTI-CODON-BINDING DOMAIN-CONTAINING PROTEIN"/>
    <property type="match status" value="1"/>
</dbReference>
<gene>
    <name evidence="8" type="primary">rplY</name>
    <name evidence="8" type="ORF">CI610_00057</name>
</gene>
<dbReference type="InterPro" id="IPR037121">
    <property type="entry name" value="Ribosomal_bL25_C"/>
</dbReference>
<dbReference type="Pfam" id="PF01386">
    <property type="entry name" value="Ribosomal_L25p"/>
    <property type="match status" value="1"/>
</dbReference>
<evidence type="ECO:0000259" key="7">
    <source>
        <dbReference type="Pfam" id="PF14693"/>
    </source>
</evidence>
<dbReference type="HAMAP" id="MF_01336">
    <property type="entry name" value="Ribosomal_bL25"/>
    <property type="match status" value="1"/>
</dbReference>
<feature type="compositionally biased region" description="Acidic residues" evidence="5">
    <location>
        <begin position="197"/>
        <end position="212"/>
    </location>
</feature>
<reference evidence="8" key="1">
    <citation type="journal article" date="2017" name="Appl. Environ. Microbiol.">
        <title>Molecular characterization of an Endozoicomonas-like organism causing infection in king scallop Pecten maximus L.</title>
        <authorList>
            <person name="Cano I."/>
            <person name="van Aerle R."/>
            <person name="Ross S."/>
            <person name="Verner-Jeffreys D.W."/>
            <person name="Paley R.K."/>
            <person name="Rimmer G."/>
            <person name="Ryder D."/>
            <person name="Hooper P."/>
            <person name="Stone D."/>
            <person name="Feist S.W."/>
        </authorList>
    </citation>
    <scope>NUCLEOTIDE SEQUENCE</scope>
</reference>
<keyword evidence="3 8" id="KW-0689">Ribosomal protein</keyword>
<dbReference type="InterPro" id="IPR020057">
    <property type="entry name" value="Ribosomal_bL25_b-dom"/>
</dbReference>
<dbReference type="InterPro" id="IPR020930">
    <property type="entry name" value="Ribosomal_uL5_bac-type"/>
</dbReference>
<feature type="domain" description="Large ribosomal subunit protein bL25 beta" evidence="7">
    <location>
        <begin position="103"/>
        <end position="192"/>
    </location>
</feature>
<dbReference type="PANTHER" id="PTHR33284">
    <property type="entry name" value="RIBOSOMAL PROTEIN L25/GLN-TRNA SYNTHETASE, ANTI-CODON-BINDING DOMAIN-CONTAINING PROTEIN"/>
    <property type="match status" value="1"/>
</dbReference>
<dbReference type="NCBIfam" id="NF004128">
    <property type="entry name" value="PRK05618.1-2"/>
    <property type="match status" value="1"/>
</dbReference>
<dbReference type="Gene3D" id="2.40.240.10">
    <property type="entry name" value="Ribosomal Protein L25, Chain P"/>
    <property type="match status" value="1"/>
</dbReference>
<feature type="domain" description="Large ribosomal subunit protein bL25 L25" evidence="6">
    <location>
        <begin position="7"/>
        <end position="94"/>
    </location>
</feature>
<evidence type="ECO:0000313" key="8">
    <source>
        <dbReference type="EMBL" id="PJE81000.1"/>
    </source>
</evidence>
<keyword evidence="1" id="KW-0699">rRNA-binding</keyword>
<accession>A0A2H9TCM1</accession>
<organism evidence="8">
    <name type="scientific">invertebrate metagenome</name>
    <dbReference type="NCBI Taxonomy" id="1711999"/>
    <lineage>
        <taxon>unclassified sequences</taxon>
        <taxon>metagenomes</taxon>
        <taxon>organismal metagenomes</taxon>
    </lineage>
</organism>
<dbReference type="InterPro" id="IPR029751">
    <property type="entry name" value="Ribosomal_L25_dom"/>
</dbReference>
<evidence type="ECO:0000256" key="1">
    <source>
        <dbReference type="ARBA" id="ARBA00022730"/>
    </source>
</evidence>
<keyword evidence="4" id="KW-0687">Ribonucleoprotein</keyword>
<feature type="region of interest" description="Disordered" evidence="5">
    <location>
        <begin position="180"/>
        <end position="212"/>
    </location>
</feature>
<dbReference type="HAMAP" id="MF_01334">
    <property type="entry name" value="Ribosomal_bL25_CTC"/>
    <property type="match status" value="1"/>
</dbReference>
<keyword evidence="2" id="KW-0694">RNA-binding</keyword>
<dbReference type="EMBL" id="NSIT01000001">
    <property type="protein sequence ID" value="PJE81000.1"/>
    <property type="molecule type" value="Genomic_DNA"/>
</dbReference>
<dbReference type="InterPro" id="IPR001021">
    <property type="entry name" value="Ribosomal_bL25_long"/>
</dbReference>
<name>A0A2H9TCM1_9ZZZZ</name>
<dbReference type="GO" id="GO:0003735">
    <property type="term" value="F:structural constituent of ribosome"/>
    <property type="evidence" value="ECO:0007669"/>
    <property type="project" value="InterPro"/>
</dbReference>
<dbReference type="NCBIfam" id="NF004130">
    <property type="entry name" value="PRK05618.1-5"/>
    <property type="match status" value="1"/>
</dbReference>
<dbReference type="GO" id="GO:0022625">
    <property type="term" value="C:cytosolic large ribosomal subunit"/>
    <property type="evidence" value="ECO:0007669"/>
    <property type="project" value="TreeGrafter"/>
</dbReference>
<protein>
    <submittedName>
        <fullName evidence="8">50S ribosomal protein L25</fullName>
    </submittedName>
</protein>
<sequence>MAEAMILNAQAREDIGKGASRRLRRADKVPGIIYGGDVEPVRITLEGKQIRRALENDSFYSQIITVDVDGKTQQAILKDIQRHPAKEFAMHMDFLRVKATEAISTRVPLHFLNEELCKGVKEQGGAITHLRVEVGVTCLPANLPEFIDVDMTDVELGSTLRLSDLNVPADVVLTSLTLPEPKDNDVASVQATRATVEDEEESAEGEEAGSEE</sequence>
<comment type="caution">
    <text evidence="8">The sequence shown here is derived from an EMBL/GenBank/DDBJ whole genome shotgun (WGS) entry which is preliminary data.</text>
</comment>
<evidence type="ECO:0000256" key="3">
    <source>
        <dbReference type="ARBA" id="ARBA00022980"/>
    </source>
</evidence>
<evidence type="ECO:0000256" key="5">
    <source>
        <dbReference type="SAM" id="MobiDB-lite"/>
    </source>
</evidence>